<protein>
    <submittedName>
        <fullName evidence="1">HKD family nuclease</fullName>
    </submittedName>
</protein>
<organism evidence="1 2">
    <name type="scientific">Saccharococcus thermophilus</name>
    <dbReference type="NCBI Taxonomy" id="29396"/>
    <lineage>
        <taxon>Bacteria</taxon>
        <taxon>Bacillati</taxon>
        <taxon>Bacillota</taxon>
        <taxon>Bacilli</taxon>
        <taxon>Bacillales</taxon>
        <taxon>Anoxybacillaceae</taxon>
        <taxon>Saccharococcus</taxon>
    </lineage>
</organism>
<evidence type="ECO:0000313" key="2">
    <source>
        <dbReference type="Proteomes" id="UP000532769"/>
    </source>
</evidence>
<gene>
    <name evidence="1" type="ORF">BDD39_003247</name>
</gene>
<name>A0A846MLQ2_9BACL</name>
<reference evidence="1 2" key="1">
    <citation type="submission" date="2020-03" db="EMBL/GenBank/DDBJ databases">
        <title>Genomic Encyclopedia of Archaeal and Bacterial Type Strains, Phase II (KMG-II): from individual species to whole genera.</title>
        <authorList>
            <person name="Goeker M."/>
        </authorList>
    </citation>
    <scope>NUCLEOTIDE SEQUENCE [LARGE SCALE GENOMIC DNA]</scope>
    <source>
        <strain evidence="1 2">DSM 4749</strain>
    </source>
</reference>
<proteinExistence type="predicted"/>
<accession>A0A846MLQ2</accession>
<dbReference type="AlphaFoldDB" id="A0A846MLQ2"/>
<dbReference type="Proteomes" id="UP000532769">
    <property type="component" value="Unassembled WGS sequence"/>
</dbReference>
<comment type="caution">
    <text evidence="1">The sequence shown here is derived from an EMBL/GenBank/DDBJ whole genome shotgun (WGS) entry which is preliminary data.</text>
</comment>
<dbReference type="EMBL" id="JAASRS010000003">
    <property type="protein sequence ID" value="NIK16606.1"/>
    <property type="molecule type" value="Genomic_DNA"/>
</dbReference>
<evidence type="ECO:0000313" key="1">
    <source>
        <dbReference type="EMBL" id="NIK16606.1"/>
    </source>
</evidence>
<dbReference type="RefSeq" id="WP_166912493.1">
    <property type="nucleotide sequence ID" value="NZ_JAASRS010000003.1"/>
</dbReference>
<keyword evidence="2" id="KW-1185">Reference proteome</keyword>
<sequence length="68" mass="8453">MFFNLNMKKIREYTDLNVQKVELLFQLCDSYEKMTDRDYLRLLHDLEKVERRINKLEKSLHYRIEEVG</sequence>